<reference evidence="2" key="1">
    <citation type="submission" date="2023-05" db="EMBL/GenBank/DDBJ databases">
        <authorList>
            <person name="Stuckert A."/>
        </authorList>
    </citation>
    <scope>NUCLEOTIDE SEQUENCE</scope>
</reference>
<feature type="non-terminal residue" evidence="2">
    <location>
        <position position="119"/>
    </location>
</feature>
<name>A0ABN9CX51_9NEOB</name>
<comment type="caution">
    <text evidence="2">The sequence shown here is derived from an EMBL/GenBank/DDBJ whole genome shotgun (WGS) entry which is preliminary data.</text>
</comment>
<dbReference type="EMBL" id="CATNWA010012923">
    <property type="protein sequence ID" value="CAI9564304.1"/>
    <property type="molecule type" value="Genomic_DNA"/>
</dbReference>
<sequence length="119" mass="13381">MQRAPRMFPGDLPQPGWQQVRMGELMGGAGAPARAAAPGRGRQPPRGAEISPGFRLPGVRDTTRVLRRHSVTRRRSDGRGSKSTAPELRIMRPLRSPSWTRPPFMHLFIQGMRFISHLY</sequence>
<evidence type="ECO:0000256" key="1">
    <source>
        <dbReference type="SAM" id="MobiDB-lite"/>
    </source>
</evidence>
<dbReference type="Proteomes" id="UP001162483">
    <property type="component" value="Unassembled WGS sequence"/>
</dbReference>
<proteinExistence type="predicted"/>
<protein>
    <submittedName>
        <fullName evidence="2">Uncharacterized protein</fullName>
    </submittedName>
</protein>
<evidence type="ECO:0000313" key="2">
    <source>
        <dbReference type="EMBL" id="CAI9564304.1"/>
    </source>
</evidence>
<gene>
    <name evidence="2" type="ORF">SPARVUS_LOCUS5878368</name>
</gene>
<organism evidence="2 3">
    <name type="scientific">Staurois parvus</name>
    <dbReference type="NCBI Taxonomy" id="386267"/>
    <lineage>
        <taxon>Eukaryota</taxon>
        <taxon>Metazoa</taxon>
        <taxon>Chordata</taxon>
        <taxon>Craniata</taxon>
        <taxon>Vertebrata</taxon>
        <taxon>Euteleostomi</taxon>
        <taxon>Amphibia</taxon>
        <taxon>Batrachia</taxon>
        <taxon>Anura</taxon>
        <taxon>Neobatrachia</taxon>
        <taxon>Ranoidea</taxon>
        <taxon>Ranidae</taxon>
        <taxon>Staurois</taxon>
    </lineage>
</organism>
<accession>A0ABN9CX51</accession>
<feature type="region of interest" description="Disordered" evidence="1">
    <location>
        <begin position="23"/>
        <end position="89"/>
    </location>
</feature>
<evidence type="ECO:0000313" key="3">
    <source>
        <dbReference type="Proteomes" id="UP001162483"/>
    </source>
</evidence>
<feature type="compositionally biased region" description="Low complexity" evidence="1">
    <location>
        <begin position="31"/>
        <end position="48"/>
    </location>
</feature>
<keyword evidence="3" id="KW-1185">Reference proteome</keyword>